<dbReference type="SUPFAM" id="SSF56563">
    <property type="entry name" value="Major capsid protein gp5"/>
    <property type="match status" value="1"/>
</dbReference>
<gene>
    <name evidence="3" type="ORF">GCM10010136_02210</name>
</gene>
<feature type="domain" description="Phage capsid-like C-terminal" evidence="2">
    <location>
        <begin position="130"/>
        <end position="397"/>
    </location>
</feature>
<accession>A0A8J3DJJ0</accession>
<sequence>MAELAERIGELGASLASIKEQVGNLATDFTTKLSANGEVSAELTTKVDKALSELGDTTTRIGELEKRAAREREHANDNEPRDIGDIVVDSDKFKATDVSGGWRGSIRVGMERADITSANTTVGAGRSAGTSLVPGARVAGIVAPPNRQFTIRDLIAPGRTSASSVEFVKETGFTNSAAPVAEGAQKPKSDLTFNLFTTPVRTLAHIFKASRQILDDAPALASYINARGTYGLKFIEENQILNGDGTGQNLNGIVPQATAFAPEFAPDNETAIDRLRLAILQVILAEYPASGFVLNPIDWARIELTKDLGGNYIVGNANSPIGPSLWNLPVVQTQAMGEGEFLTGAFNLAAQIFDRMDVEVLLSSENVDDFEKNMFTVRIEERLALAVYRPEAFVTGDVNPTVTP</sequence>
<dbReference type="Gene3D" id="3.30.2320.10">
    <property type="entry name" value="hypothetical protein PF0899 domain"/>
    <property type="match status" value="1"/>
</dbReference>
<evidence type="ECO:0000259" key="2">
    <source>
        <dbReference type="Pfam" id="PF05065"/>
    </source>
</evidence>
<organism evidence="3 4">
    <name type="scientific">Limoniibacter endophyticus</name>
    <dbReference type="NCBI Taxonomy" id="1565040"/>
    <lineage>
        <taxon>Bacteria</taxon>
        <taxon>Pseudomonadati</taxon>
        <taxon>Pseudomonadota</taxon>
        <taxon>Alphaproteobacteria</taxon>
        <taxon>Hyphomicrobiales</taxon>
        <taxon>Bartonellaceae</taxon>
        <taxon>Limoniibacter</taxon>
    </lineage>
</organism>
<keyword evidence="4" id="KW-1185">Reference proteome</keyword>
<evidence type="ECO:0000313" key="4">
    <source>
        <dbReference type="Proteomes" id="UP000641137"/>
    </source>
</evidence>
<protein>
    <submittedName>
        <fullName evidence="3">Phage capsid protein</fullName>
    </submittedName>
</protein>
<evidence type="ECO:0000313" key="3">
    <source>
        <dbReference type="EMBL" id="GHC61578.1"/>
    </source>
</evidence>
<dbReference type="InterPro" id="IPR054612">
    <property type="entry name" value="Phage_capsid-like_C"/>
</dbReference>
<dbReference type="Pfam" id="PF05065">
    <property type="entry name" value="Phage_capsid"/>
    <property type="match status" value="1"/>
</dbReference>
<reference evidence="3" key="1">
    <citation type="journal article" date="2014" name="Int. J. Syst. Evol. Microbiol.">
        <title>Complete genome sequence of Corynebacterium casei LMG S-19264T (=DSM 44701T), isolated from a smear-ripened cheese.</title>
        <authorList>
            <consortium name="US DOE Joint Genome Institute (JGI-PGF)"/>
            <person name="Walter F."/>
            <person name="Albersmeier A."/>
            <person name="Kalinowski J."/>
            <person name="Ruckert C."/>
        </authorList>
    </citation>
    <scope>NUCLEOTIDE SEQUENCE</scope>
    <source>
        <strain evidence="3">KCTC 42097</strain>
    </source>
</reference>
<dbReference type="RefSeq" id="WP_189486961.1">
    <property type="nucleotide sequence ID" value="NZ_BMZO01000001.1"/>
</dbReference>
<reference evidence="3" key="2">
    <citation type="submission" date="2020-09" db="EMBL/GenBank/DDBJ databases">
        <authorList>
            <person name="Sun Q."/>
            <person name="Kim S."/>
        </authorList>
    </citation>
    <scope>NUCLEOTIDE SEQUENCE</scope>
    <source>
        <strain evidence="3">KCTC 42097</strain>
    </source>
</reference>
<name>A0A8J3DJJ0_9HYPH</name>
<comment type="caution">
    <text evidence="3">The sequence shown here is derived from an EMBL/GenBank/DDBJ whole genome shotgun (WGS) entry which is preliminary data.</text>
</comment>
<dbReference type="InterPro" id="IPR024455">
    <property type="entry name" value="Phage_capsid"/>
</dbReference>
<dbReference type="Proteomes" id="UP000641137">
    <property type="component" value="Unassembled WGS sequence"/>
</dbReference>
<proteinExistence type="predicted"/>
<dbReference type="NCBIfam" id="TIGR01554">
    <property type="entry name" value="major_cap_HK97"/>
    <property type="match status" value="1"/>
</dbReference>
<dbReference type="EMBL" id="BMZO01000001">
    <property type="protein sequence ID" value="GHC61578.1"/>
    <property type="molecule type" value="Genomic_DNA"/>
</dbReference>
<dbReference type="AlphaFoldDB" id="A0A8J3DJJ0"/>
<dbReference type="Gene3D" id="3.30.2400.10">
    <property type="entry name" value="Major capsid protein gp5"/>
    <property type="match status" value="1"/>
</dbReference>
<evidence type="ECO:0000256" key="1">
    <source>
        <dbReference type="ARBA" id="ARBA00004328"/>
    </source>
</evidence>
<comment type="subcellular location">
    <subcellularLocation>
        <location evidence="1">Virion</location>
    </subcellularLocation>
</comment>